<dbReference type="PANTHER" id="PTHR47572:SF4">
    <property type="entry name" value="LACTONASE DRP35"/>
    <property type="match status" value="1"/>
</dbReference>
<organism evidence="4">
    <name type="scientific">Schlesneria paludicola</name>
    <dbReference type="NCBI Taxonomy" id="360056"/>
    <lineage>
        <taxon>Bacteria</taxon>
        <taxon>Pseudomonadati</taxon>
        <taxon>Planctomycetota</taxon>
        <taxon>Planctomycetia</taxon>
        <taxon>Planctomycetales</taxon>
        <taxon>Planctomycetaceae</taxon>
        <taxon>Schlesneria</taxon>
    </lineage>
</organism>
<dbReference type="Pfam" id="PF08450">
    <property type="entry name" value="SGL"/>
    <property type="match status" value="1"/>
</dbReference>
<feature type="signal peptide" evidence="2">
    <location>
        <begin position="1"/>
        <end position="25"/>
    </location>
</feature>
<dbReference type="Gene3D" id="2.120.10.30">
    <property type="entry name" value="TolB, C-terminal domain"/>
    <property type="match status" value="1"/>
</dbReference>
<evidence type="ECO:0000256" key="2">
    <source>
        <dbReference type="SAM" id="SignalP"/>
    </source>
</evidence>
<comment type="caution">
    <text evidence="4">The sequence shown here is derived from an EMBL/GenBank/DDBJ whole genome shotgun (WGS) entry which is preliminary data.</text>
</comment>
<dbReference type="PANTHER" id="PTHR47572">
    <property type="entry name" value="LIPOPROTEIN-RELATED"/>
    <property type="match status" value="1"/>
</dbReference>
<dbReference type="AlphaFoldDB" id="A0A7C2JYI1"/>
<keyword evidence="1" id="KW-0378">Hydrolase</keyword>
<keyword evidence="2" id="KW-0732">Signal</keyword>
<gene>
    <name evidence="4" type="ORF">ENQ76_09700</name>
</gene>
<dbReference type="InterPro" id="IPR051262">
    <property type="entry name" value="SMP-30/CGR1_Lactonase"/>
</dbReference>
<feature type="domain" description="SMP-30/Gluconolactonase/LRE-like region" evidence="3">
    <location>
        <begin position="36"/>
        <end position="196"/>
    </location>
</feature>
<proteinExistence type="predicted"/>
<feature type="chain" id="PRO_5027602521" description="SMP-30/Gluconolactonase/LRE-like region domain-containing protein" evidence="2">
    <location>
        <begin position="26"/>
        <end position="284"/>
    </location>
</feature>
<sequence length="284" mass="30144">MSDSSWSFVSALIALAQLATSAGLAADPAPQYPLAIAVAPEGAVYLADRNLPGVWKITDDKLTLFHQASKKFRTPLNAIRCLAIDKEGRLLAGDSATRDVYRFNADGQPEPLTKGGIGIPMAIAVDAQGDIFVADLELHRIVKVPAAGGEPTVAVAVPAPRGLTIDAEQRLWVVSHGPDQLLRVSPDGQTRDVIVTGRPFSFPHHLVLDGDGAAFVVDGYLPGVWKVPPGQMPEKWQSGDPFRNPVGIARAGDKLLVVDPRAQTLFTLDAAGKVVGTRSLTPMP</sequence>
<dbReference type="InterPro" id="IPR011042">
    <property type="entry name" value="6-blade_b-propeller_TolB-like"/>
</dbReference>
<evidence type="ECO:0000256" key="1">
    <source>
        <dbReference type="ARBA" id="ARBA00022801"/>
    </source>
</evidence>
<dbReference type="InterPro" id="IPR013658">
    <property type="entry name" value="SGL"/>
</dbReference>
<dbReference type="SUPFAM" id="SSF101898">
    <property type="entry name" value="NHL repeat"/>
    <property type="match status" value="1"/>
</dbReference>
<name>A0A7C2JYI1_9PLAN</name>
<evidence type="ECO:0000259" key="3">
    <source>
        <dbReference type="Pfam" id="PF08450"/>
    </source>
</evidence>
<dbReference type="GO" id="GO:0016787">
    <property type="term" value="F:hydrolase activity"/>
    <property type="evidence" value="ECO:0007669"/>
    <property type="project" value="UniProtKB-KW"/>
</dbReference>
<accession>A0A7C2JYI1</accession>
<evidence type="ECO:0000313" key="4">
    <source>
        <dbReference type="EMBL" id="HEN15726.1"/>
    </source>
</evidence>
<protein>
    <recommendedName>
        <fullName evidence="3">SMP-30/Gluconolactonase/LRE-like region domain-containing protein</fullName>
    </recommendedName>
</protein>
<reference evidence="4" key="1">
    <citation type="journal article" date="2020" name="mSystems">
        <title>Genome- and Community-Level Interaction Insights into Carbon Utilization and Element Cycling Functions of Hydrothermarchaeota in Hydrothermal Sediment.</title>
        <authorList>
            <person name="Zhou Z."/>
            <person name="Liu Y."/>
            <person name="Xu W."/>
            <person name="Pan J."/>
            <person name="Luo Z.H."/>
            <person name="Li M."/>
        </authorList>
    </citation>
    <scope>NUCLEOTIDE SEQUENCE [LARGE SCALE GENOMIC DNA]</scope>
    <source>
        <strain evidence="4">SpSt-339</strain>
    </source>
</reference>
<dbReference type="EMBL" id="DSOK01000274">
    <property type="protein sequence ID" value="HEN15726.1"/>
    <property type="molecule type" value="Genomic_DNA"/>
</dbReference>